<dbReference type="PROSITE" id="PS50089">
    <property type="entry name" value="ZF_RING_2"/>
    <property type="match status" value="1"/>
</dbReference>
<dbReference type="AlphaFoldDB" id="A0A2G5CYV8"/>
<feature type="domain" description="RING-type" evidence="6">
    <location>
        <begin position="437"/>
        <end position="476"/>
    </location>
</feature>
<evidence type="ECO:0000256" key="3">
    <source>
        <dbReference type="PROSITE-ProRule" id="PRU00023"/>
    </source>
</evidence>
<keyword evidence="4" id="KW-0479">Metal-binding</keyword>
<keyword evidence="8" id="KW-1185">Reference proteome</keyword>
<dbReference type="STRING" id="218851.A0A2G5CYV8"/>
<feature type="compositionally biased region" description="Polar residues" evidence="5">
    <location>
        <begin position="311"/>
        <end position="331"/>
    </location>
</feature>
<dbReference type="CDD" id="cd23129">
    <property type="entry name" value="RING-HC_XBAT35-like"/>
    <property type="match status" value="1"/>
</dbReference>
<reference evidence="7 8" key="1">
    <citation type="submission" date="2017-09" db="EMBL/GenBank/DDBJ databases">
        <title>WGS assembly of Aquilegia coerulea Goldsmith.</title>
        <authorList>
            <person name="Hodges S."/>
            <person name="Kramer E."/>
            <person name="Nordborg M."/>
            <person name="Tomkins J."/>
            <person name="Borevitz J."/>
            <person name="Derieg N."/>
            <person name="Yan J."/>
            <person name="Mihaltcheva S."/>
            <person name="Hayes R.D."/>
            <person name="Rokhsar D."/>
        </authorList>
    </citation>
    <scope>NUCLEOTIDE SEQUENCE [LARGE SCALE GENOMIC DNA]</scope>
    <source>
        <strain evidence="8">cv. Goldsmith</strain>
    </source>
</reference>
<evidence type="ECO:0000256" key="5">
    <source>
        <dbReference type="SAM" id="MobiDB-lite"/>
    </source>
</evidence>
<feature type="region of interest" description="Disordered" evidence="5">
    <location>
        <begin position="295"/>
        <end position="346"/>
    </location>
</feature>
<dbReference type="Pfam" id="PF13920">
    <property type="entry name" value="zf-C3HC4_3"/>
    <property type="match status" value="1"/>
</dbReference>
<dbReference type="InParanoid" id="A0A2G5CYV8"/>
<dbReference type="Pfam" id="PF00023">
    <property type="entry name" value="Ank"/>
    <property type="match status" value="1"/>
</dbReference>
<evidence type="ECO:0000256" key="2">
    <source>
        <dbReference type="ARBA" id="ARBA00023043"/>
    </source>
</evidence>
<gene>
    <name evidence="7" type="ORF">AQUCO_03400354v1</name>
</gene>
<dbReference type="Pfam" id="PF13637">
    <property type="entry name" value="Ank_4"/>
    <property type="match status" value="1"/>
</dbReference>
<organism evidence="7 8">
    <name type="scientific">Aquilegia coerulea</name>
    <name type="common">Rocky mountain columbine</name>
    <dbReference type="NCBI Taxonomy" id="218851"/>
    <lineage>
        <taxon>Eukaryota</taxon>
        <taxon>Viridiplantae</taxon>
        <taxon>Streptophyta</taxon>
        <taxon>Embryophyta</taxon>
        <taxon>Tracheophyta</taxon>
        <taxon>Spermatophyta</taxon>
        <taxon>Magnoliopsida</taxon>
        <taxon>Ranunculales</taxon>
        <taxon>Ranunculaceae</taxon>
        <taxon>Thalictroideae</taxon>
        <taxon>Aquilegia</taxon>
    </lineage>
</organism>
<dbReference type="SUPFAM" id="SSF48403">
    <property type="entry name" value="Ankyrin repeat"/>
    <property type="match status" value="1"/>
</dbReference>
<dbReference type="SMART" id="SM00184">
    <property type="entry name" value="RING"/>
    <property type="match status" value="1"/>
</dbReference>
<keyword evidence="2 3" id="KW-0040">ANK repeat</keyword>
<feature type="repeat" description="ANK" evidence="3">
    <location>
        <begin position="77"/>
        <end position="109"/>
    </location>
</feature>
<dbReference type="Gene3D" id="1.25.40.20">
    <property type="entry name" value="Ankyrin repeat-containing domain"/>
    <property type="match status" value="1"/>
</dbReference>
<dbReference type="PANTHER" id="PTHR24171">
    <property type="entry name" value="ANKYRIN REPEAT DOMAIN-CONTAINING PROTEIN 39-RELATED"/>
    <property type="match status" value="1"/>
</dbReference>
<proteinExistence type="predicted"/>
<evidence type="ECO:0000256" key="4">
    <source>
        <dbReference type="PROSITE-ProRule" id="PRU00175"/>
    </source>
</evidence>
<dbReference type="Gene3D" id="3.30.40.10">
    <property type="entry name" value="Zinc/RING finger domain, C3HC4 (zinc finger)"/>
    <property type="match status" value="1"/>
</dbReference>
<dbReference type="EMBL" id="KZ305051">
    <property type="protein sequence ID" value="PIA36410.1"/>
    <property type="molecule type" value="Genomic_DNA"/>
</dbReference>
<evidence type="ECO:0000313" key="7">
    <source>
        <dbReference type="EMBL" id="PIA36410.1"/>
    </source>
</evidence>
<protein>
    <recommendedName>
        <fullName evidence="6">RING-type domain-containing protein</fullName>
    </recommendedName>
</protein>
<sequence>MGQQQSQNKDELLYQQVNYGNIEGIKSLFHQGAGLEWFDKEGKTPLIAACLNAELYNVAKTLIDLGANVNAYRPGSHAGTPLHHAAKRGLEQTVKLLLSHGANAYVMNDDCQTAMDIARAKGYINVARTIERHVSPFFGWLRELRGPGFLEALTSQWLSKKVWAVIIPSGSRNPAKPLKLQLAIYSTPEDAQPRTIIALWKAKIEQPKFHQSDPTLVILDDHSKTRYKFASANEGDKYQLQCFYNACIGFGIPQVRPSLPVDTSTPLVPATAPPTTTEDLELAMAISVSMHSAMQERPPLPHPLHSSASSTTNDWINPVGNSSHNTCSSSGGPALPSKGSSNGLSSEVANGKWVVPEVGSSSTESLQSIPSVAQITHETPGTTAMPSAPSIPDGPDSGPVHYPVIDSSPIDLPVQSLEGKVATTSEVKEDGSVSSTCVICLDAPIEGACIPCGHMAGCMSCLNGIQAKKWGCPVCRAKIQQVIKLYTV</sequence>
<dbReference type="SMART" id="SM00248">
    <property type="entry name" value="ANK"/>
    <property type="match status" value="2"/>
</dbReference>
<dbReference type="InterPro" id="IPR013083">
    <property type="entry name" value="Znf_RING/FYVE/PHD"/>
</dbReference>
<evidence type="ECO:0000259" key="6">
    <source>
        <dbReference type="PROSITE" id="PS50089"/>
    </source>
</evidence>
<dbReference type="PROSITE" id="PS50297">
    <property type="entry name" value="ANK_REP_REGION"/>
    <property type="match status" value="2"/>
</dbReference>
<dbReference type="FunCoup" id="A0A2G5CYV8">
    <property type="interactions" value="316"/>
</dbReference>
<keyword evidence="4" id="KW-0863">Zinc-finger</keyword>
<dbReference type="InterPro" id="IPR001841">
    <property type="entry name" value="Znf_RING"/>
</dbReference>
<keyword evidence="4" id="KW-0862">Zinc</keyword>
<dbReference type="PROSITE" id="PS50088">
    <property type="entry name" value="ANK_REPEAT"/>
    <property type="match status" value="2"/>
</dbReference>
<dbReference type="GO" id="GO:0008270">
    <property type="term" value="F:zinc ion binding"/>
    <property type="evidence" value="ECO:0007669"/>
    <property type="project" value="UniProtKB-KW"/>
</dbReference>
<keyword evidence="1" id="KW-0677">Repeat</keyword>
<name>A0A2G5CYV8_AQUCA</name>
<dbReference type="InterPro" id="IPR002110">
    <property type="entry name" value="Ankyrin_rpt"/>
</dbReference>
<dbReference type="Proteomes" id="UP000230069">
    <property type="component" value="Unassembled WGS sequence"/>
</dbReference>
<evidence type="ECO:0000313" key="8">
    <source>
        <dbReference type="Proteomes" id="UP000230069"/>
    </source>
</evidence>
<feature type="repeat" description="ANK" evidence="3">
    <location>
        <begin position="41"/>
        <end position="74"/>
    </location>
</feature>
<dbReference type="OrthoDB" id="1711136at2759"/>
<accession>A0A2G5CYV8</accession>
<evidence type="ECO:0000256" key="1">
    <source>
        <dbReference type="ARBA" id="ARBA00022737"/>
    </source>
</evidence>
<dbReference type="InterPro" id="IPR036770">
    <property type="entry name" value="Ankyrin_rpt-contain_sf"/>
</dbReference>
<dbReference type="SUPFAM" id="SSF57850">
    <property type="entry name" value="RING/U-box"/>
    <property type="match status" value="1"/>
</dbReference>